<dbReference type="AlphaFoldDB" id="A0A1N5W3W3"/>
<reference evidence="2 3" key="1">
    <citation type="submission" date="2016-04" db="EMBL/GenBank/DDBJ databases">
        <authorList>
            <person name="Evans L.H."/>
            <person name="Alamgir A."/>
            <person name="Owens N."/>
            <person name="Weber N.D."/>
            <person name="Virtaneva K."/>
            <person name="Barbian K."/>
            <person name="Babar A."/>
            <person name="Rosenke K."/>
        </authorList>
    </citation>
    <scope>NUCLEOTIDE SEQUENCE [LARGE SCALE GENOMIC DNA]</scope>
    <source>
        <strain evidence="3">S5(T) (JCM 30642 \VKM B-2941)</strain>
    </source>
</reference>
<dbReference type="Proteomes" id="UP000195607">
    <property type="component" value="Chromosome I"/>
</dbReference>
<organism evidence="2 3">
    <name type="scientific">Cuniculiplasma divulgatum</name>
    <dbReference type="NCBI Taxonomy" id="1673428"/>
    <lineage>
        <taxon>Archaea</taxon>
        <taxon>Methanobacteriati</taxon>
        <taxon>Thermoplasmatota</taxon>
        <taxon>Thermoplasmata</taxon>
        <taxon>Thermoplasmatales</taxon>
        <taxon>Cuniculiplasmataceae</taxon>
        <taxon>Cuniculiplasma</taxon>
    </lineage>
</organism>
<evidence type="ECO:0000313" key="2">
    <source>
        <dbReference type="EMBL" id="SIM79115.1"/>
    </source>
</evidence>
<keyword evidence="1" id="KW-0472">Membrane</keyword>
<keyword evidence="1" id="KW-1133">Transmembrane helix</keyword>
<feature type="transmembrane region" description="Helical" evidence="1">
    <location>
        <begin position="16"/>
        <end position="36"/>
    </location>
</feature>
<dbReference type="GeneID" id="41588858"/>
<keyword evidence="1" id="KW-0812">Transmembrane</keyword>
<proteinExistence type="predicted"/>
<protein>
    <submittedName>
        <fullName evidence="2">Multipass membrane protein</fullName>
    </submittedName>
</protein>
<gene>
    <name evidence="2" type="ORF">CSP5_1617</name>
</gene>
<evidence type="ECO:0000313" key="3">
    <source>
        <dbReference type="Proteomes" id="UP000195607"/>
    </source>
</evidence>
<feature type="transmembrane region" description="Helical" evidence="1">
    <location>
        <begin position="83"/>
        <end position="104"/>
    </location>
</feature>
<accession>A0A1N5W3W3</accession>
<sequence length="197" mass="22363">MHSSNHSTKSFRIPSLLALLISIGLWVMDAFSAGFFDYYRGSLYGAISNGINHRIMFLVWSNNIHMLLGFSGFYWYPTYHFEISLPIFPVILTIFLSYAIFLTLMDVFKQLALSSKRKHVMKLSFSVFASTITTGACCTFPIIYFAIAIFVSASASLAFDIYLEEVSYLIDVINGAILIWLHFRNMSVRNNLSSQSL</sequence>
<dbReference type="EMBL" id="LT671858">
    <property type="protein sequence ID" value="SIM79115.1"/>
    <property type="molecule type" value="Genomic_DNA"/>
</dbReference>
<feature type="transmembrane region" description="Helical" evidence="1">
    <location>
        <begin position="57"/>
        <end position="77"/>
    </location>
</feature>
<name>A0A1N5W3W3_9ARCH</name>
<evidence type="ECO:0000256" key="1">
    <source>
        <dbReference type="SAM" id="Phobius"/>
    </source>
</evidence>
<feature type="transmembrane region" description="Helical" evidence="1">
    <location>
        <begin position="125"/>
        <end position="154"/>
    </location>
</feature>
<dbReference type="RefSeq" id="WP_148690042.1">
    <property type="nucleotide sequence ID" value="NZ_LT671858.1"/>
</dbReference>
<feature type="transmembrane region" description="Helical" evidence="1">
    <location>
        <begin position="166"/>
        <end position="183"/>
    </location>
</feature>